<dbReference type="InterPro" id="IPR039420">
    <property type="entry name" value="WalR-like"/>
</dbReference>
<dbReference type="PANTHER" id="PTHR48111">
    <property type="entry name" value="REGULATOR OF RPOS"/>
    <property type="match status" value="1"/>
</dbReference>
<reference evidence="8 9" key="1">
    <citation type="submission" date="2024-09" db="EMBL/GenBank/DDBJ databases">
        <title>Floridaenema gen nov. (Aerosakkonemataceae, Aerosakkonematales ord. nov., Cyanobacteria) from benthic tropical and subtropical fresh waters, with the description of four new species.</title>
        <authorList>
            <person name="Moretto J.A."/>
            <person name="Berthold D.E."/>
            <person name="Lefler F.W."/>
            <person name="Huang I.-S."/>
            <person name="Laughinghouse H. IV."/>
        </authorList>
    </citation>
    <scope>NUCLEOTIDE SEQUENCE [LARGE SCALE GENOMIC DNA]</scope>
    <source>
        <strain evidence="8 9">BLCC-F46</strain>
    </source>
</reference>
<dbReference type="Proteomes" id="UP001576774">
    <property type="component" value="Unassembled WGS sequence"/>
</dbReference>
<keyword evidence="5" id="KW-0804">Transcription</keyword>
<evidence type="ECO:0000256" key="5">
    <source>
        <dbReference type="ARBA" id="ARBA00023163"/>
    </source>
</evidence>
<dbReference type="InterPro" id="IPR011006">
    <property type="entry name" value="CheY-like_superfamily"/>
</dbReference>
<keyword evidence="4" id="KW-0238">DNA-binding</keyword>
<evidence type="ECO:0000313" key="9">
    <source>
        <dbReference type="Proteomes" id="UP001576774"/>
    </source>
</evidence>
<dbReference type="PANTHER" id="PTHR48111:SF1">
    <property type="entry name" value="TWO-COMPONENT RESPONSE REGULATOR ORR33"/>
    <property type="match status" value="1"/>
</dbReference>
<protein>
    <submittedName>
        <fullName evidence="8">PleD family two-component system response regulator</fullName>
    </submittedName>
</protein>
<dbReference type="Pfam" id="PF00072">
    <property type="entry name" value="Response_reg"/>
    <property type="match status" value="1"/>
</dbReference>
<dbReference type="InterPro" id="IPR001789">
    <property type="entry name" value="Sig_transdc_resp-reg_receiver"/>
</dbReference>
<evidence type="ECO:0000256" key="3">
    <source>
        <dbReference type="ARBA" id="ARBA00023015"/>
    </source>
</evidence>
<evidence type="ECO:0000259" key="7">
    <source>
        <dbReference type="PROSITE" id="PS50110"/>
    </source>
</evidence>
<keyword evidence="2" id="KW-0902">Two-component regulatory system</keyword>
<dbReference type="Gene3D" id="3.40.50.2300">
    <property type="match status" value="1"/>
</dbReference>
<sequence>MAYSATKAQLKRILIVDDMQDNISLLEAILVEEGYVVDTANNGKAALAKVQTTPPDLILLDAMMPGMDGYELTRRIREQKDLPFIPIVLITAYENMNAAQALDLGANDFVRKPIEYDELMARVRASLRLKAT</sequence>
<dbReference type="EMBL" id="JBHFNQ010000119">
    <property type="protein sequence ID" value="MFB2878331.1"/>
    <property type="molecule type" value="Genomic_DNA"/>
</dbReference>
<accession>A0ABV4X720</accession>
<evidence type="ECO:0000256" key="2">
    <source>
        <dbReference type="ARBA" id="ARBA00023012"/>
    </source>
</evidence>
<evidence type="ECO:0000313" key="8">
    <source>
        <dbReference type="EMBL" id="MFB2878331.1"/>
    </source>
</evidence>
<dbReference type="SMART" id="SM00448">
    <property type="entry name" value="REC"/>
    <property type="match status" value="1"/>
</dbReference>
<feature type="modified residue" description="4-aspartylphosphate" evidence="6">
    <location>
        <position position="61"/>
    </location>
</feature>
<evidence type="ECO:0000256" key="1">
    <source>
        <dbReference type="ARBA" id="ARBA00022553"/>
    </source>
</evidence>
<proteinExistence type="predicted"/>
<evidence type="ECO:0000256" key="6">
    <source>
        <dbReference type="PROSITE-ProRule" id="PRU00169"/>
    </source>
</evidence>
<feature type="domain" description="Response regulatory" evidence="7">
    <location>
        <begin position="12"/>
        <end position="127"/>
    </location>
</feature>
<name>A0ABV4X720_9CYAN</name>
<organism evidence="8 9">
    <name type="scientific">Floridaenema aerugineum BLCC-F46</name>
    <dbReference type="NCBI Taxonomy" id="3153654"/>
    <lineage>
        <taxon>Bacteria</taxon>
        <taxon>Bacillati</taxon>
        <taxon>Cyanobacteriota</taxon>
        <taxon>Cyanophyceae</taxon>
        <taxon>Oscillatoriophycideae</taxon>
        <taxon>Aerosakkonematales</taxon>
        <taxon>Aerosakkonemataceae</taxon>
        <taxon>Floridanema</taxon>
        <taxon>Floridanema aerugineum</taxon>
    </lineage>
</organism>
<keyword evidence="9" id="KW-1185">Reference proteome</keyword>
<keyword evidence="1 6" id="KW-0597">Phosphoprotein</keyword>
<gene>
    <name evidence="8" type="ORF">ACE1CC_15880</name>
</gene>
<keyword evidence="3" id="KW-0805">Transcription regulation</keyword>
<dbReference type="RefSeq" id="WP_413271406.1">
    <property type="nucleotide sequence ID" value="NZ_JBHFNQ010000119.1"/>
</dbReference>
<comment type="caution">
    <text evidence="8">The sequence shown here is derived from an EMBL/GenBank/DDBJ whole genome shotgun (WGS) entry which is preliminary data.</text>
</comment>
<dbReference type="SUPFAM" id="SSF52172">
    <property type="entry name" value="CheY-like"/>
    <property type="match status" value="1"/>
</dbReference>
<dbReference type="PROSITE" id="PS50110">
    <property type="entry name" value="RESPONSE_REGULATORY"/>
    <property type="match status" value="1"/>
</dbReference>
<evidence type="ECO:0000256" key="4">
    <source>
        <dbReference type="ARBA" id="ARBA00023125"/>
    </source>
</evidence>